<dbReference type="Proteomes" id="UP001152607">
    <property type="component" value="Unassembled WGS sequence"/>
</dbReference>
<proteinExistence type="predicted"/>
<evidence type="ECO:0000256" key="1">
    <source>
        <dbReference type="SAM" id="MobiDB-lite"/>
    </source>
</evidence>
<reference evidence="2" key="1">
    <citation type="submission" date="2023-01" db="EMBL/GenBank/DDBJ databases">
        <authorList>
            <person name="Van Ghelder C."/>
            <person name="Rancurel C."/>
        </authorList>
    </citation>
    <scope>NUCLEOTIDE SEQUENCE</scope>
    <source>
        <strain evidence="2">CNCM I-4278</strain>
    </source>
</reference>
<organism evidence="2 3">
    <name type="scientific">Periconia digitata</name>
    <dbReference type="NCBI Taxonomy" id="1303443"/>
    <lineage>
        <taxon>Eukaryota</taxon>
        <taxon>Fungi</taxon>
        <taxon>Dikarya</taxon>
        <taxon>Ascomycota</taxon>
        <taxon>Pezizomycotina</taxon>
        <taxon>Dothideomycetes</taxon>
        <taxon>Pleosporomycetidae</taxon>
        <taxon>Pleosporales</taxon>
        <taxon>Massarineae</taxon>
        <taxon>Periconiaceae</taxon>
        <taxon>Periconia</taxon>
    </lineage>
</organism>
<keyword evidence="3" id="KW-1185">Reference proteome</keyword>
<comment type="caution">
    <text evidence="2">The sequence shown here is derived from an EMBL/GenBank/DDBJ whole genome shotgun (WGS) entry which is preliminary data.</text>
</comment>
<feature type="compositionally biased region" description="Polar residues" evidence="1">
    <location>
        <begin position="1"/>
        <end position="16"/>
    </location>
</feature>
<name>A0A9W4XDD1_9PLEO</name>
<evidence type="ECO:0000313" key="3">
    <source>
        <dbReference type="Proteomes" id="UP001152607"/>
    </source>
</evidence>
<dbReference type="AlphaFoldDB" id="A0A9W4XDD1"/>
<protein>
    <submittedName>
        <fullName evidence="2">Uncharacterized protein</fullName>
    </submittedName>
</protein>
<feature type="region of interest" description="Disordered" evidence="1">
    <location>
        <begin position="1"/>
        <end position="24"/>
    </location>
</feature>
<dbReference type="EMBL" id="CAOQHR010000001">
    <property type="protein sequence ID" value="CAI6244945.1"/>
    <property type="molecule type" value="Genomic_DNA"/>
</dbReference>
<sequence length="68" mass="7713">MLDSLQESTNTISTVTRKPFAPSIPPLASPSVLLSARKQHLNTSVSTPRFFAFDMYFYIFKREQPSFA</sequence>
<accession>A0A9W4XDD1</accession>
<gene>
    <name evidence="2" type="ORF">PDIGIT_LOCUS735</name>
</gene>
<evidence type="ECO:0000313" key="2">
    <source>
        <dbReference type="EMBL" id="CAI6244945.1"/>
    </source>
</evidence>